<evidence type="ECO:0000259" key="11">
    <source>
        <dbReference type="PROSITE" id="PS50157"/>
    </source>
</evidence>
<dbReference type="Pfam" id="PF21816">
    <property type="entry name" value="Zap1_zf1"/>
    <property type="match status" value="1"/>
</dbReference>
<keyword evidence="6" id="KW-0862">Zinc</keyword>
<keyword evidence="13" id="KW-1185">Reference proteome</keyword>
<dbReference type="AlphaFoldDB" id="A0A2T9Y7I1"/>
<feature type="compositionally biased region" description="Low complexity" evidence="10">
    <location>
        <begin position="242"/>
        <end position="252"/>
    </location>
</feature>
<feature type="domain" description="C2H2-type" evidence="11">
    <location>
        <begin position="5"/>
        <end position="35"/>
    </location>
</feature>
<reference evidence="12 13" key="1">
    <citation type="journal article" date="2018" name="MBio">
        <title>Comparative Genomics Reveals the Core Gene Toolbox for the Fungus-Insect Symbiosis.</title>
        <authorList>
            <person name="Wang Y."/>
            <person name="Stata M."/>
            <person name="Wang W."/>
            <person name="Stajich J.E."/>
            <person name="White M.M."/>
            <person name="Moncalvo J.M."/>
        </authorList>
    </citation>
    <scope>NUCLEOTIDE SEQUENCE [LARGE SCALE GENOMIC DNA]</scope>
    <source>
        <strain evidence="12 13">SWE-8-4</strain>
    </source>
</reference>
<dbReference type="GO" id="GO:0045944">
    <property type="term" value="P:positive regulation of transcription by RNA polymerase II"/>
    <property type="evidence" value="ECO:0007669"/>
    <property type="project" value="TreeGrafter"/>
</dbReference>
<evidence type="ECO:0000256" key="1">
    <source>
        <dbReference type="ARBA" id="ARBA00004123"/>
    </source>
</evidence>
<keyword evidence="2" id="KW-0678">Repressor</keyword>
<protein>
    <recommendedName>
        <fullName evidence="11">C2H2-type domain-containing protein</fullName>
    </recommendedName>
</protein>
<evidence type="ECO:0000256" key="8">
    <source>
        <dbReference type="ARBA" id="ARBA00038089"/>
    </source>
</evidence>
<keyword evidence="3" id="KW-0479">Metal-binding</keyword>
<comment type="similarity">
    <text evidence="8">Belongs to the pacC/RIM101 family.</text>
</comment>
<evidence type="ECO:0000256" key="5">
    <source>
        <dbReference type="ARBA" id="ARBA00022771"/>
    </source>
</evidence>
<dbReference type="Pfam" id="PF00096">
    <property type="entry name" value="zf-C2H2"/>
    <property type="match status" value="1"/>
</dbReference>
<dbReference type="InterPro" id="IPR048420">
    <property type="entry name" value="Zap1-like_Znf1"/>
</dbReference>
<dbReference type="InterPro" id="IPR013087">
    <property type="entry name" value="Znf_C2H2_type"/>
</dbReference>
<dbReference type="GO" id="GO:0005634">
    <property type="term" value="C:nucleus"/>
    <property type="evidence" value="ECO:0007669"/>
    <property type="project" value="UniProtKB-SubCell"/>
</dbReference>
<dbReference type="Proteomes" id="UP000245383">
    <property type="component" value="Unassembled WGS sequence"/>
</dbReference>
<sequence length="811" mass="89970">MANSHICKWDSCGKPFDSAEDLYSHLTSTHVGWKSQGTLSLVCKWEDCGTETSKRDHITSHLRVHVTLKPFQCDHCDKSFKWIQDLKKHVKVHTIPSALPTNKPLIPKRQPPTAQLIPLLPLNSTLPISRPSKRDHSSNYPSLPTIYKNTSALSTDMLDPLEELDQISSKMKRFCTNDAPLLQQQNDAYSTINRLLTIDPSQLNELPPSLLDENSMYYMNQGFFKLFPDLKTTDPSSYTPISHQNSSPQSSSLCNVDSNTAKSTPTISGGDFLFESLINQIGMDLPNASDKINNSNMFGTPIGSSDTFDTPFSSNDTFGTPINYDMYFESLAPSNINNKTPSRSIYNYDQDSNTNYIDPKPNTTNNNLSDYISTNNNILDSTTTNNNLPNYTTATNNLPDSTTATNNLLDSTTATNNLLDSTNNNLLNSLQNLDPTNSVNPTQTTLPDLNSALLEQSVFNNASVDPSMSNIPNLQSGLMPSNNTIQSNPSFAQNTYPHKIANDSNNNDFMNNDNIYFTLIEIANSIGLALSPTQLERLMNLYKSSQAPGATPLQSQNINSIINDTAKNNHIIPHQNDPFINIYANNVNQTSPIYLQHPNTCLNSFSQNNGITGINTNPSVFNTGDFPSKIRSTPGIPEIQQTDNQYSVRVMGVQQKTIYDQDQADLEHSDLLDLETNKPQVETKTSDLSSDDKTEKAIINETANTTCIITFDLTQAPETIDTEISSYNSLNIPSDNNKELRDNVQSLPETENTSYSSITDLVNGIENLHVSNKIQNDALIDSQPPNKPTIKHIAAILAKINYLYLLKRSTH</sequence>
<dbReference type="InterPro" id="IPR050806">
    <property type="entry name" value="pacC/RIM101"/>
</dbReference>
<dbReference type="PROSITE" id="PS50157">
    <property type="entry name" value="ZINC_FINGER_C2H2_2"/>
    <property type="match status" value="3"/>
</dbReference>
<evidence type="ECO:0000256" key="4">
    <source>
        <dbReference type="ARBA" id="ARBA00022737"/>
    </source>
</evidence>
<dbReference type="PROSITE" id="PS00028">
    <property type="entry name" value="ZINC_FINGER_C2H2_1"/>
    <property type="match status" value="2"/>
</dbReference>
<evidence type="ECO:0000256" key="6">
    <source>
        <dbReference type="ARBA" id="ARBA00022833"/>
    </source>
</evidence>
<dbReference type="STRING" id="133385.A0A2T9Y7I1"/>
<keyword evidence="5 9" id="KW-0863">Zinc-finger</keyword>
<organism evidence="12 13">
    <name type="scientific">Smittium simulii</name>
    <dbReference type="NCBI Taxonomy" id="133385"/>
    <lineage>
        <taxon>Eukaryota</taxon>
        <taxon>Fungi</taxon>
        <taxon>Fungi incertae sedis</taxon>
        <taxon>Zoopagomycota</taxon>
        <taxon>Kickxellomycotina</taxon>
        <taxon>Harpellomycetes</taxon>
        <taxon>Harpellales</taxon>
        <taxon>Legeriomycetaceae</taxon>
        <taxon>Smittium</taxon>
    </lineage>
</organism>
<dbReference type="OrthoDB" id="6155966at2759"/>
<gene>
    <name evidence="12" type="ORF">BB561_005922</name>
</gene>
<feature type="domain" description="C2H2-type" evidence="11">
    <location>
        <begin position="71"/>
        <end position="94"/>
    </location>
</feature>
<dbReference type="Gene3D" id="3.30.160.60">
    <property type="entry name" value="Classic Zinc Finger"/>
    <property type="match status" value="2"/>
</dbReference>
<dbReference type="SMART" id="SM00355">
    <property type="entry name" value="ZnF_C2H2"/>
    <property type="match status" value="3"/>
</dbReference>
<dbReference type="EMBL" id="MBFR01000395">
    <property type="protein sequence ID" value="PVU88310.1"/>
    <property type="molecule type" value="Genomic_DNA"/>
</dbReference>
<dbReference type="SUPFAM" id="SSF57667">
    <property type="entry name" value="beta-beta-alpha zinc fingers"/>
    <property type="match status" value="2"/>
</dbReference>
<keyword evidence="4" id="KW-0677">Repeat</keyword>
<dbReference type="PANTHER" id="PTHR47257">
    <property type="entry name" value="PH-RESPONSE TRANSCRIPTION FACTOR PACC/RIM101"/>
    <property type="match status" value="1"/>
</dbReference>
<dbReference type="PANTHER" id="PTHR47257:SF1">
    <property type="entry name" value="PH-RESPONSE TRANSCRIPTION FACTOR PACC_RIM101"/>
    <property type="match status" value="1"/>
</dbReference>
<evidence type="ECO:0000256" key="7">
    <source>
        <dbReference type="ARBA" id="ARBA00023242"/>
    </source>
</evidence>
<comment type="caution">
    <text evidence="12">The sequence shown here is derived from an EMBL/GenBank/DDBJ whole genome shotgun (WGS) entry which is preliminary data.</text>
</comment>
<dbReference type="GO" id="GO:0008270">
    <property type="term" value="F:zinc ion binding"/>
    <property type="evidence" value="ECO:0007669"/>
    <property type="project" value="UniProtKB-KW"/>
</dbReference>
<dbReference type="FunFam" id="3.30.160.60:FF:000630">
    <property type="entry name" value="Zinc finger protein 180"/>
    <property type="match status" value="1"/>
</dbReference>
<evidence type="ECO:0000256" key="3">
    <source>
        <dbReference type="ARBA" id="ARBA00022723"/>
    </source>
</evidence>
<evidence type="ECO:0000256" key="10">
    <source>
        <dbReference type="SAM" id="MobiDB-lite"/>
    </source>
</evidence>
<proteinExistence type="inferred from homology"/>
<accession>A0A2T9Y7I1</accession>
<evidence type="ECO:0000313" key="13">
    <source>
        <dbReference type="Proteomes" id="UP000245383"/>
    </source>
</evidence>
<evidence type="ECO:0000256" key="2">
    <source>
        <dbReference type="ARBA" id="ARBA00022491"/>
    </source>
</evidence>
<evidence type="ECO:0000313" key="12">
    <source>
        <dbReference type="EMBL" id="PVU88310.1"/>
    </source>
</evidence>
<keyword evidence="7" id="KW-0539">Nucleus</keyword>
<feature type="domain" description="C2H2-type" evidence="11">
    <location>
        <begin position="41"/>
        <end position="70"/>
    </location>
</feature>
<name>A0A2T9Y7I1_9FUNG</name>
<evidence type="ECO:0000256" key="9">
    <source>
        <dbReference type="PROSITE-ProRule" id="PRU00042"/>
    </source>
</evidence>
<comment type="subcellular location">
    <subcellularLocation>
        <location evidence="1">Nucleus</location>
    </subcellularLocation>
</comment>
<feature type="region of interest" description="Disordered" evidence="10">
    <location>
        <begin position="236"/>
        <end position="260"/>
    </location>
</feature>
<dbReference type="InterPro" id="IPR036236">
    <property type="entry name" value="Znf_C2H2_sf"/>
</dbReference>